<reference evidence="11" key="1">
    <citation type="journal article" date="2019" name="Int. J. Syst. Evol. Microbiol.">
        <title>The Global Catalogue of Microorganisms (GCM) 10K type strain sequencing project: providing services to taxonomists for standard genome sequencing and annotation.</title>
        <authorList>
            <consortium name="The Broad Institute Genomics Platform"/>
            <consortium name="The Broad Institute Genome Sequencing Center for Infectious Disease"/>
            <person name="Wu L."/>
            <person name="Ma J."/>
        </authorList>
    </citation>
    <scope>NUCLEOTIDE SEQUENCE [LARGE SCALE GENOMIC DNA]</scope>
    <source>
        <strain evidence="11">JCM 18055</strain>
    </source>
</reference>
<dbReference type="CDD" id="cd06261">
    <property type="entry name" value="TM_PBP2"/>
    <property type="match status" value="1"/>
</dbReference>
<organism evidence="10 11">
    <name type="scientific">Pseudonocardia yuanmonensis</name>
    <dbReference type="NCBI Taxonomy" id="1095914"/>
    <lineage>
        <taxon>Bacteria</taxon>
        <taxon>Bacillati</taxon>
        <taxon>Actinomycetota</taxon>
        <taxon>Actinomycetes</taxon>
        <taxon>Pseudonocardiales</taxon>
        <taxon>Pseudonocardiaceae</taxon>
        <taxon>Pseudonocardia</taxon>
    </lineage>
</organism>
<feature type="transmembrane region" description="Helical" evidence="7">
    <location>
        <begin position="43"/>
        <end position="71"/>
    </location>
</feature>
<comment type="subcellular location">
    <subcellularLocation>
        <location evidence="1 7">Cell membrane</location>
        <topology evidence="1 7">Multi-pass membrane protein</topology>
    </subcellularLocation>
</comment>
<feature type="transmembrane region" description="Helical" evidence="7">
    <location>
        <begin position="135"/>
        <end position="159"/>
    </location>
</feature>
<keyword evidence="2 7" id="KW-0813">Transport</keyword>
<comment type="caution">
    <text evidence="10">The sequence shown here is derived from an EMBL/GenBank/DDBJ whole genome shotgun (WGS) entry which is preliminary data.</text>
</comment>
<evidence type="ECO:0000256" key="6">
    <source>
        <dbReference type="ARBA" id="ARBA00023136"/>
    </source>
</evidence>
<feature type="transmembrane region" description="Helical" evidence="7">
    <location>
        <begin position="106"/>
        <end position="128"/>
    </location>
</feature>
<name>A0ABP8WF61_9PSEU</name>
<sequence length="326" mass="35826">MTGPRGAPPADTRPAGATGVVPERPRRAPARYRRRIADRDGALAWLFLAPAVVYILALVGLPFLLAVAFSFSDVTGGDPSFDWVGLQNFERIFADPVFWRSLRNTLVFTAVSMFFIVLCGKVLANVLIADFRGRWLVRFLVLLPWTTPVALSTITWLWMLDSVFSPIDWVLRQVGLIQANLFYLGRPTLAMASVIAVHVWRLVPLAAVIMMAGLLSIPKDVQEQALVDGAGWWRRMVEITIPLTAPVIAISALFGAIFTFTDMTVVYVLTRGGPTNETQVLASWAFFRGIEGSDIGQGAAIALFLFPLLLAAAIAILRAVRRMEVS</sequence>
<keyword evidence="5 7" id="KW-1133">Transmembrane helix</keyword>
<comment type="similarity">
    <text evidence="7">Belongs to the binding-protein-dependent transport system permease family.</text>
</comment>
<evidence type="ECO:0000256" key="7">
    <source>
        <dbReference type="RuleBase" id="RU363032"/>
    </source>
</evidence>
<feature type="transmembrane region" description="Helical" evidence="7">
    <location>
        <begin position="189"/>
        <end position="215"/>
    </location>
</feature>
<dbReference type="InterPro" id="IPR035906">
    <property type="entry name" value="MetI-like_sf"/>
</dbReference>
<dbReference type="Pfam" id="PF00528">
    <property type="entry name" value="BPD_transp_1"/>
    <property type="match status" value="1"/>
</dbReference>
<evidence type="ECO:0000256" key="5">
    <source>
        <dbReference type="ARBA" id="ARBA00022989"/>
    </source>
</evidence>
<feature type="transmembrane region" description="Helical" evidence="7">
    <location>
        <begin position="299"/>
        <end position="320"/>
    </location>
</feature>
<keyword evidence="4 7" id="KW-0812">Transmembrane</keyword>
<dbReference type="PANTHER" id="PTHR43005:SF1">
    <property type="entry name" value="SPERMIDINE_PUTRESCINE TRANSPORT SYSTEM PERMEASE PROTEIN"/>
    <property type="match status" value="1"/>
</dbReference>
<gene>
    <name evidence="10" type="ORF">GCM10023215_25670</name>
</gene>
<evidence type="ECO:0000256" key="1">
    <source>
        <dbReference type="ARBA" id="ARBA00004651"/>
    </source>
</evidence>
<keyword evidence="3" id="KW-1003">Cell membrane</keyword>
<feature type="region of interest" description="Disordered" evidence="8">
    <location>
        <begin position="1"/>
        <end position="26"/>
    </location>
</feature>
<keyword evidence="11" id="KW-1185">Reference proteome</keyword>
<dbReference type="Gene3D" id="1.10.3720.10">
    <property type="entry name" value="MetI-like"/>
    <property type="match status" value="1"/>
</dbReference>
<feature type="transmembrane region" description="Helical" evidence="7">
    <location>
        <begin position="236"/>
        <end position="260"/>
    </location>
</feature>
<dbReference type="InterPro" id="IPR000515">
    <property type="entry name" value="MetI-like"/>
</dbReference>
<evidence type="ECO:0000256" key="2">
    <source>
        <dbReference type="ARBA" id="ARBA00022448"/>
    </source>
</evidence>
<evidence type="ECO:0000313" key="11">
    <source>
        <dbReference type="Proteomes" id="UP001500325"/>
    </source>
</evidence>
<dbReference type="RefSeq" id="WP_345380658.1">
    <property type="nucleotide sequence ID" value="NZ_BAABIC010000007.1"/>
</dbReference>
<evidence type="ECO:0000256" key="8">
    <source>
        <dbReference type="SAM" id="MobiDB-lite"/>
    </source>
</evidence>
<protein>
    <submittedName>
        <fullName evidence="10">Sugar ABC transporter permease</fullName>
    </submittedName>
</protein>
<dbReference type="PANTHER" id="PTHR43005">
    <property type="entry name" value="BLR7065 PROTEIN"/>
    <property type="match status" value="1"/>
</dbReference>
<dbReference type="PROSITE" id="PS50928">
    <property type="entry name" value="ABC_TM1"/>
    <property type="match status" value="1"/>
</dbReference>
<evidence type="ECO:0000313" key="10">
    <source>
        <dbReference type="EMBL" id="GAA4688530.1"/>
    </source>
</evidence>
<proteinExistence type="inferred from homology"/>
<dbReference type="SUPFAM" id="SSF161098">
    <property type="entry name" value="MetI-like"/>
    <property type="match status" value="1"/>
</dbReference>
<evidence type="ECO:0000256" key="4">
    <source>
        <dbReference type="ARBA" id="ARBA00022692"/>
    </source>
</evidence>
<evidence type="ECO:0000259" key="9">
    <source>
        <dbReference type="PROSITE" id="PS50928"/>
    </source>
</evidence>
<dbReference type="Proteomes" id="UP001500325">
    <property type="component" value="Unassembled WGS sequence"/>
</dbReference>
<evidence type="ECO:0000256" key="3">
    <source>
        <dbReference type="ARBA" id="ARBA00022475"/>
    </source>
</evidence>
<feature type="domain" description="ABC transmembrane type-1" evidence="9">
    <location>
        <begin position="102"/>
        <end position="318"/>
    </location>
</feature>
<keyword evidence="6 7" id="KW-0472">Membrane</keyword>
<dbReference type="EMBL" id="BAABIC010000007">
    <property type="protein sequence ID" value="GAA4688530.1"/>
    <property type="molecule type" value="Genomic_DNA"/>
</dbReference>
<accession>A0ABP8WF61</accession>